<comment type="caution">
    <text evidence="1">The sequence shown here is derived from an EMBL/GenBank/DDBJ whole genome shotgun (WGS) entry which is preliminary data.</text>
</comment>
<dbReference type="EMBL" id="JAHOEP010000031">
    <property type="protein sequence ID" value="MBV3408922.1"/>
    <property type="molecule type" value="Genomic_DNA"/>
</dbReference>
<gene>
    <name evidence="1" type="ORF">KSW80_11005</name>
</gene>
<accession>A0AAW4NGM0</accession>
<organism evidence="1 2">
    <name type="scientific">Segatella copri</name>
    <dbReference type="NCBI Taxonomy" id="165179"/>
    <lineage>
        <taxon>Bacteria</taxon>
        <taxon>Pseudomonadati</taxon>
        <taxon>Bacteroidota</taxon>
        <taxon>Bacteroidia</taxon>
        <taxon>Bacteroidales</taxon>
        <taxon>Prevotellaceae</taxon>
        <taxon>Segatella</taxon>
    </lineage>
</organism>
<dbReference type="AlphaFoldDB" id="A0AAW4NGM0"/>
<evidence type="ECO:0000313" key="1">
    <source>
        <dbReference type="EMBL" id="MBV3408922.1"/>
    </source>
</evidence>
<name>A0AAW4NGM0_9BACT</name>
<proteinExistence type="predicted"/>
<dbReference type="Proteomes" id="UP001196316">
    <property type="component" value="Unassembled WGS sequence"/>
</dbReference>
<protein>
    <submittedName>
        <fullName evidence="1">Uncharacterized protein</fullName>
    </submittedName>
</protein>
<dbReference type="RefSeq" id="WP_217326884.1">
    <property type="nucleotide sequence ID" value="NZ_JAHOEK010000030.1"/>
</dbReference>
<reference evidence="1" key="1">
    <citation type="submission" date="2021-06" db="EMBL/GenBank/DDBJ databases">
        <title>Collection of gut derived symbiotic bacterial strains cultured from healthy donors.</title>
        <authorList>
            <person name="Lin H."/>
            <person name="Littmann E."/>
            <person name="Pamer E.G."/>
        </authorList>
    </citation>
    <scope>NUCLEOTIDE SEQUENCE</scope>
    <source>
        <strain evidence="1">MSK.21.60</strain>
    </source>
</reference>
<sequence>MEKLYHISDTLQKLIDWDSIYKMEREVGGHDEQMKGLFKGAEVIAHWNEGSYQGMVATCVKLPDGRFVAYNDYYGSCSGCDDWVDATDEEVHSMCINLANGAYIFKSLNDVMSFLSQDSYDSYSWDNDCAKQLLGMINVYLFFKQLKLMGFMETETNHATIEWFGFKVRVFYSDNQKATVELVGKNAHDGSECGMRSIVDVPDCSKVTGEELIAYLNAKAFKPSFDMLDKKFAELLSNNQFNNMLNNDV</sequence>
<evidence type="ECO:0000313" key="2">
    <source>
        <dbReference type="Proteomes" id="UP001196316"/>
    </source>
</evidence>